<reference evidence="10" key="1">
    <citation type="submission" date="2016-07" db="EMBL/GenBank/DDBJ databases">
        <title>Microvirga ossetica sp. nov. a new species of rhizobia isolated from root nodules of the legume species Vicia alpestris Steven originated from North Ossetia region in the Caucasus.</title>
        <authorList>
            <person name="Safronova V.I."/>
            <person name="Kuznetsova I.G."/>
            <person name="Sazanova A.L."/>
            <person name="Belimov A."/>
            <person name="Andronov E."/>
            <person name="Osledkin Y.S."/>
            <person name="Onishchuk O.P."/>
            <person name="Kurchak O.N."/>
            <person name="Shaposhnikov A.I."/>
            <person name="Willems A."/>
            <person name="Tikhonovich I.A."/>
        </authorList>
    </citation>
    <scope>NUCLEOTIDE SEQUENCE [LARGE SCALE GENOMIC DNA]</scope>
    <source>
        <strain evidence="10">V5/3M</strain>
    </source>
</reference>
<dbReference type="GO" id="GO:0005829">
    <property type="term" value="C:cytosol"/>
    <property type="evidence" value="ECO:0007669"/>
    <property type="project" value="TreeGrafter"/>
</dbReference>
<keyword evidence="2" id="KW-0902">Two-component regulatory system</keyword>
<dbReference type="PROSITE" id="PS51755">
    <property type="entry name" value="OMPR_PHOB"/>
    <property type="match status" value="1"/>
</dbReference>
<dbReference type="KEGG" id="moc:BB934_14920"/>
<dbReference type="InterPro" id="IPR039420">
    <property type="entry name" value="WalR-like"/>
</dbReference>
<dbReference type="GO" id="GO:0006355">
    <property type="term" value="P:regulation of DNA-templated transcription"/>
    <property type="evidence" value="ECO:0007669"/>
    <property type="project" value="InterPro"/>
</dbReference>
<organism evidence="10">
    <name type="scientific">Microvirga ossetica</name>
    <dbReference type="NCBI Taxonomy" id="1882682"/>
    <lineage>
        <taxon>Bacteria</taxon>
        <taxon>Pseudomonadati</taxon>
        <taxon>Pseudomonadota</taxon>
        <taxon>Alphaproteobacteria</taxon>
        <taxon>Hyphomicrobiales</taxon>
        <taxon>Methylobacteriaceae</taxon>
        <taxon>Microvirga</taxon>
    </lineage>
</organism>
<evidence type="ECO:0000256" key="5">
    <source>
        <dbReference type="ARBA" id="ARBA00023163"/>
    </source>
</evidence>
<dbReference type="InterPro" id="IPR001867">
    <property type="entry name" value="OmpR/PhoB-type_DNA-bd"/>
</dbReference>
<dbReference type="SUPFAM" id="SSF52172">
    <property type="entry name" value="CheY-like"/>
    <property type="match status" value="1"/>
</dbReference>
<dbReference type="Gene3D" id="3.40.50.2300">
    <property type="match status" value="1"/>
</dbReference>
<feature type="modified residue" description="4-aspartylphosphate" evidence="6">
    <location>
        <position position="51"/>
    </location>
</feature>
<protein>
    <submittedName>
        <fullName evidence="10">DNA-binding response regulator</fullName>
    </submittedName>
</protein>
<dbReference type="FunFam" id="3.40.50.2300:FF:000002">
    <property type="entry name" value="DNA-binding response regulator PhoP"/>
    <property type="match status" value="1"/>
</dbReference>
<name>A0A1B2EH97_9HYPH</name>
<evidence type="ECO:0000256" key="6">
    <source>
        <dbReference type="PROSITE-ProRule" id="PRU00169"/>
    </source>
</evidence>
<keyword evidence="1 6" id="KW-0597">Phosphoprotein</keyword>
<evidence type="ECO:0000313" key="10">
    <source>
        <dbReference type="EMBL" id="ANY79350.1"/>
    </source>
</evidence>
<dbReference type="PANTHER" id="PTHR48111">
    <property type="entry name" value="REGULATOR OF RPOS"/>
    <property type="match status" value="1"/>
</dbReference>
<dbReference type="OrthoDB" id="9802426at2"/>
<gene>
    <name evidence="10" type="ORF">BB934_14920</name>
</gene>
<dbReference type="InterPro" id="IPR036388">
    <property type="entry name" value="WH-like_DNA-bd_sf"/>
</dbReference>
<feature type="domain" description="Response regulatory" evidence="8">
    <location>
        <begin position="2"/>
        <end position="116"/>
    </location>
</feature>
<dbReference type="InterPro" id="IPR011006">
    <property type="entry name" value="CheY-like_superfamily"/>
</dbReference>
<evidence type="ECO:0000256" key="1">
    <source>
        <dbReference type="ARBA" id="ARBA00022553"/>
    </source>
</evidence>
<dbReference type="Gene3D" id="1.10.10.10">
    <property type="entry name" value="Winged helix-like DNA-binding domain superfamily/Winged helix DNA-binding domain"/>
    <property type="match status" value="1"/>
</dbReference>
<dbReference type="Pfam" id="PF00072">
    <property type="entry name" value="Response_reg"/>
    <property type="match status" value="1"/>
</dbReference>
<dbReference type="GO" id="GO:0000976">
    <property type="term" value="F:transcription cis-regulatory region binding"/>
    <property type="evidence" value="ECO:0007669"/>
    <property type="project" value="TreeGrafter"/>
</dbReference>
<dbReference type="GO" id="GO:0032993">
    <property type="term" value="C:protein-DNA complex"/>
    <property type="evidence" value="ECO:0007669"/>
    <property type="project" value="TreeGrafter"/>
</dbReference>
<dbReference type="Pfam" id="PF00486">
    <property type="entry name" value="Trans_reg_C"/>
    <property type="match status" value="1"/>
</dbReference>
<sequence>MRVLLVEDEAAIARDVASALAETGYVVDITRDGEEGWFRASTEDYDAIVLDLGLPKLDGLSVVRRLREEDSTVPILVLTARGAWLQRVEGIDAGADDYLTKPFEMEELLARLAALLRRVGRHVTPLIEIGTIRIDTRRLRVMINGRAIELSPLEFRLLRYLAHNRDRVVAQSELVEHVYGNDEPESNTIEALVARLRRKIGSDAIGTRRGHGYIMETPSP</sequence>
<evidence type="ECO:0000256" key="3">
    <source>
        <dbReference type="ARBA" id="ARBA00023015"/>
    </source>
</evidence>
<accession>A0A1B2EH97</accession>
<dbReference type="PROSITE" id="PS50110">
    <property type="entry name" value="RESPONSE_REGULATORY"/>
    <property type="match status" value="1"/>
</dbReference>
<dbReference type="PANTHER" id="PTHR48111:SF71">
    <property type="entry name" value="TRANSCRIPTIONAL REGULATORY PROTEIN PHOP"/>
    <property type="match status" value="1"/>
</dbReference>
<keyword evidence="4 7" id="KW-0238">DNA-binding</keyword>
<keyword evidence="5" id="KW-0804">Transcription</keyword>
<dbReference type="AlphaFoldDB" id="A0A1B2EH97"/>
<dbReference type="EMBL" id="CP016616">
    <property type="protein sequence ID" value="ANY79350.1"/>
    <property type="molecule type" value="Genomic_DNA"/>
</dbReference>
<dbReference type="InterPro" id="IPR001789">
    <property type="entry name" value="Sig_transdc_resp-reg_receiver"/>
</dbReference>
<feature type="DNA-binding region" description="OmpR/PhoB-type" evidence="7">
    <location>
        <begin position="124"/>
        <end position="217"/>
    </location>
</feature>
<feature type="domain" description="OmpR/PhoB-type" evidence="9">
    <location>
        <begin position="124"/>
        <end position="217"/>
    </location>
</feature>
<dbReference type="CDD" id="cd00383">
    <property type="entry name" value="trans_reg_C"/>
    <property type="match status" value="1"/>
</dbReference>
<dbReference type="GO" id="GO:0000156">
    <property type="term" value="F:phosphorelay response regulator activity"/>
    <property type="evidence" value="ECO:0007669"/>
    <property type="project" value="TreeGrafter"/>
</dbReference>
<dbReference type="RefSeq" id="WP_099510360.1">
    <property type="nucleotide sequence ID" value="NZ_CP016616.1"/>
</dbReference>
<proteinExistence type="predicted"/>
<keyword evidence="3" id="KW-0805">Transcription regulation</keyword>
<dbReference type="SMART" id="SM00862">
    <property type="entry name" value="Trans_reg_C"/>
    <property type="match status" value="1"/>
</dbReference>
<dbReference type="SMART" id="SM00448">
    <property type="entry name" value="REC"/>
    <property type="match status" value="1"/>
</dbReference>
<dbReference type="Gene3D" id="6.10.250.690">
    <property type="match status" value="1"/>
</dbReference>
<evidence type="ECO:0000256" key="7">
    <source>
        <dbReference type="PROSITE-ProRule" id="PRU01091"/>
    </source>
</evidence>
<evidence type="ECO:0000259" key="9">
    <source>
        <dbReference type="PROSITE" id="PS51755"/>
    </source>
</evidence>
<evidence type="ECO:0000259" key="8">
    <source>
        <dbReference type="PROSITE" id="PS50110"/>
    </source>
</evidence>
<evidence type="ECO:0000256" key="2">
    <source>
        <dbReference type="ARBA" id="ARBA00023012"/>
    </source>
</evidence>
<evidence type="ECO:0000256" key="4">
    <source>
        <dbReference type="ARBA" id="ARBA00023125"/>
    </source>
</evidence>